<proteinExistence type="predicted"/>
<feature type="compositionally biased region" description="Low complexity" evidence="5">
    <location>
        <begin position="500"/>
        <end position="510"/>
    </location>
</feature>
<keyword evidence="2" id="KW-0597">Phosphoprotein</keyword>
<feature type="compositionally biased region" description="Basic and acidic residues" evidence="5">
    <location>
        <begin position="441"/>
        <end position="451"/>
    </location>
</feature>
<feature type="coiled-coil region" evidence="4">
    <location>
        <begin position="320"/>
        <end position="351"/>
    </location>
</feature>
<dbReference type="GO" id="GO:0006364">
    <property type="term" value="P:rRNA processing"/>
    <property type="evidence" value="ECO:0007669"/>
    <property type="project" value="InterPro"/>
</dbReference>
<feature type="compositionally biased region" description="Polar residues" evidence="5">
    <location>
        <begin position="524"/>
        <end position="536"/>
    </location>
</feature>
<feature type="compositionally biased region" description="Acidic residues" evidence="5">
    <location>
        <begin position="671"/>
        <end position="687"/>
    </location>
</feature>
<protein>
    <recommendedName>
        <fullName evidence="7">U3 small nucleolar RNA-associated protein 14</fullName>
    </recommendedName>
</protein>
<feature type="region of interest" description="Disordered" evidence="5">
    <location>
        <begin position="441"/>
        <end position="691"/>
    </location>
</feature>
<feature type="compositionally biased region" description="Acidic residues" evidence="5">
    <location>
        <begin position="65"/>
        <end position="77"/>
    </location>
</feature>
<feature type="compositionally biased region" description="Basic and acidic residues" evidence="5">
    <location>
        <begin position="541"/>
        <end position="554"/>
    </location>
</feature>
<keyword evidence="4" id="KW-0175">Coiled coil</keyword>
<accession>A0A7S1KQX9</accession>
<feature type="compositionally biased region" description="Polar residues" evidence="5">
    <location>
        <begin position="102"/>
        <end position="113"/>
    </location>
</feature>
<evidence type="ECO:0000256" key="3">
    <source>
        <dbReference type="ARBA" id="ARBA00023242"/>
    </source>
</evidence>
<name>A0A7S1KQX9_9EUKA</name>
<feature type="compositionally biased region" description="Acidic residues" evidence="5">
    <location>
        <begin position="555"/>
        <end position="565"/>
    </location>
</feature>
<organism evidence="6">
    <name type="scientific">Percolomonas cosmopolitus</name>
    <dbReference type="NCBI Taxonomy" id="63605"/>
    <lineage>
        <taxon>Eukaryota</taxon>
        <taxon>Discoba</taxon>
        <taxon>Heterolobosea</taxon>
        <taxon>Tetramitia</taxon>
        <taxon>Eutetramitia</taxon>
        <taxon>Percolomonadidae</taxon>
        <taxon>Percolomonas</taxon>
    </lineage>
</organism>
<dbReference type="PANTHER" id="PTHR14150">
    <property type="entry name" value="U3 SMALL NUCLEOLAR RNA-ASSOCIATED PROTEIN 14"/>
    <property type="match status" value="1"/>
</dbReference>
<evidence type="ECO:0000256" key="2">
    <source>
        <dbReference type="ARBA" id="ARBA00022553"/>
    </source>
</evidence>
<feature type="compositionally biased region" description="Basic and acidic residues" evidence="5">
    <location>
        <begin position="92"/>
        <end position="101"/>
    </location>
</feature>
<dbReference type="InterPro" id="IPR006709">
    <property type="entry name" value="SSU_processome_Utp14"/>
</dbReference>
<sequence length="881" mass="100246">MPSSKKPSSRHNDDEISNILSSVMNAASDSSDSDDSPHKQSPVAERNSASHAQSLSYHAANYASDSDESSDNESTGEDENKLHRLLSATMDKSNRVLHSEGEQSLTNTASLIKSDSHRIELNDLIKSLDDDAASSGDESNDDQQDSLAHALLREDVKKQLKTLAQSETMFQSMNEHQMRRLEQEETEQMLADDLSKWNKVINSFQDSRNKPIIYADASKRSHNTHESISIIRDFDQTLSQKRIASDSVNVTNDFDMAEAAAPVDNLHTKTEMIERAKQIAQKKKEMAIRNAKLARLKKIKSKEYRRRLRRRKAKEDEKQASFVELDQDEIKEQLEEERRQLIKERVTLRHKAQTQWSKRAQRYSHASAGTLNALTQKFQLANELRKKQSALHEDEEEETMRNLDNPETREETINQLLSMDGGSKDDRNSHKSLLNMKFMKEAREKQKDETMHMLAQMDEEDDEMNENSSDDEAPQREAPQVEKSQYGKQSFAPTGKRTQQQESDSSSGEDSANDDESKEGADTSARSKVKLQSNSFALKPNHSDAKLKETVKEDDSSDSDDYEDDQQMKEADESSSGDEDDSDSSSGDELVPNQKDIPMFLLQRMNNKKRKRQSSVNGNVKMTRALDSDDDTSSDEDDVPRSNPWLYKNNLGEHKRNSKKSRTKLVQQSESESDSSSDSSDSDEDDANITFQQDVKKAAFAADNVQLEFEREKQRAIDQNIVMPDLQSATLPGWGGEFIGEGTTWREEFEEKQDKIANIETQLREKKAQERADTSMSHVLIRDTARVPDQYLLENQRHSKDQHEARIYSQLHDRAHSVPLGQEWNSASAFSNSITPRINLIPGRKIEALSLDKAELFAKINDTKYSARRLTKDRKQSAKAR</sequence>
<feature type="region of interest" description="Disordered" evidence="5">
    <location>
        <begin position="387"/>
        <end position="409"/>
    </location>
</feature>
<dbReference type="EMBL" id="HBGD01004470">
    <property type="protein sequence ID" value="CAD9080468.1"/>
    <property type="molecule type" value="Transcribed_RNA"/>
</dbReference>
<feature type="compositionally biased region" description="Acidic residues" evidence="5">
    <location>
        <begin position="457"/>
        <end position="472"/>
    </location>
</feature>
<feature type="compositionally biased region" description="Acidic residues" evidence="5">
    <location>
        <begin position="628"/>
        <end position="638"/>
    </location>
</feature>
<dbReference type="Pfam" id="PF04615">
    <property type="entry name" value="Utp14"/>
    <property type="match status" value="1"/>
</dbReference>
<evidence type="ECO:0000313" key="6">
    <source>
        <dbReference type="EMBL" id="CAD9080468.1"/>
    </source>
</evidence>
<dbReference type="PANTHER" id="PTHR14150:SF12">
    <property type="entry name" value="U3 SMALL NUCLEOLAR RNA-ASSOCIATED PROTEIN 14 HOMOLOG A"/>
    <property type="match status" value="1"/>
</dbReference>
<dbReference type="GO" id="GO:0032040">
    <property type="term" value="C:small-subunit processome"/>
    <property type="evidence" value="ECO:0007669"/>
    <property type="project" value="InterPro"/>
</dbReference>
<feature type="region of interest" description="Disordered" evidence="5">
    <location>
        <begin position="1"/>
        <end position="113"/>
    </location>
</feature>
<evidence type="ECO:0000256" key="4">
    <source>
        <dbReference type="SAM" id="Coils"/>
    </source>
</evidence>
<evidence type="ECO:0000256" key="1">
    <source>
        <dbReference type="ARBA" id="ARBA00004604"/>
    </source>
</evidence>
<keyword evidence="3" id="KW-0539">Nucleus</keyword>
<feature type="compositionally biased region" description="Polar residues" evidence="5">
    <location>
        <begin position="47"/>
        <end position="56"/>
    </location>
</feature>
<feature type="compositionally biased region" description="Polar residues" evidence="5">
    <location>
        <begin position="482"/>
        <end position="498"/>
    </location>
</feature>
<comment type="subcellular location">
    <subcellularLocation>
        <location evidence="1">Nucleus</location>
        <location evidence="1">Nucleolus</location>
    </subcellularLocation>
</comment>
<gene>
    <name evidence="6" type="ORF">PCOS0759_LOCUS3708</name>
</gene>
<evidence type="ECO:0000256" key="5">
    <source>
        <dbReference type="SAM" id="MobiDB-lite"/>
    </source>
</evidence>
<reference evidence="6" key="1">
    <citation type="submission" date="2021-01" db="EMBL/GenBank/DDBJ databases">
        <authorList>
            <person name="Corre E."/>
            <person name="Pelletier E."/>
            <person name="Niang G."/>
            <person name="Scheremetjew M."/>
            <person name="Finn R."/>
            <person name="Kale V."/>
            <person name="Holt S."/>
            <person name="Cochrane G."/>
            <person name="Meng A."/>
            <person name="Brown T."/>
            <person name="Cohen L."/>
        </authorList>
    </citation>
    <scope>NUCLEOTIDE SEQUENCE</scope>
    <source>
        <strain evidence="6">WS</strain>
    </source>
</reference>
<feature type="compositionally biased region" description="Basic and acidic residues" evidence="5">
    <location>
        <begin position="399"/>
        <end position="409"/>
    </location>
</feature>
<evidence type="ECO:0008006" key="7">
    <source>
        <dbReference type="Google" id="ProtNLM"/>
    </source>
</evidence>
<dbReference type="AlphaFoldDB" id="A0A7S1KQX9"/>
<feature type="compositionally biased region" description="Acidic residues" evidence="5">
    <location>
        <begin position="573"/>
        <end position="583"/>
    </location>
</feature>
<feature type="compositionally biased region" description="Polar residues" evidence="5">
    <location>
        <begin position="18"/>
        <end position="27"/>
    </location>
</feature>